<gene>
    <name evidence="2" type="ORF">GCM10010918_55910</name>
</gene>
<evidence type="ECO:0000313" key="3">
    <source>
        <dbReference type="Proteomes" id="UP000600247"/>
    </source>
</evidence>
<sequence>MIDLNKMKLNRIYLNFMLVLGLTLAIPFGSAAAAASTVESSLHKPLRSDAVLKIGSTSAVVNGMTMTVQPVYEKNGVTMAPVNVLIRMFRLDYNYDQKNRSFWFKTRLFEQQQLSFKLGERKGESNNGLKIRTFTLSAAPFEKKGSLMVPLRDIVEQLGGKISYDAKTKEIRIKGVDKPVTDSKYRIGDSSNSWSIAAPKGFKPESLAKKEDCDGCFAISGSAGDRPYSLIFSVSESSSSLTPKQLQEETIAQLKPSQVVMESRFAKQPAGEFSVVSTSWNNAFSIQYNEYWTIQAGKRIYSIVISQDNYGNGRIVGERDRIALAFMETFKTSFHSGDPNLFDIYEN</sequence>
<dbReference type="SUPFAM" id="SSF55383">
    <property type="entry name" value="Copper amine oxidase, domain N"/>
    <property type="match status" value="1"/>
</dbReference>
<name>A0A917MAS7_9BACL</name>
<dbReference type="EMBL" id="BMHY01000023">
    <property type="protein sequence ID" value="GGG89905.1"/>
    <property type="molecule type" value="Genomic_DNA"/>
</dbReference>
<comment type="caution">
    <text evidence="2">The sequence shown here is derived from an EMBL/GenBank/DDBJ whole genome shotgun (WGS) entry which is preliminary data.</text>
</comment>
<dbReference type="Proteomes" id="UP000600247">
    <property type="component" value="Unassembled WGS sequence"/>
</dbReference>
<proteinExistence type="predicted"/>
<dbReference type="InterPro" id="IPR012854">
    <property type="entry name" value="Cu_amine_oxidase-like_N"/>
</dbReference>
<dbReference type="InterPro" id="IPR036582">
    <property type="entry name" value="Mao_N_sf"/>
</dbReference>
<dbReference type="Pfam" id="PF07833">
    <property type="entry name" value="Cu_amine_oxidN1"/>
    <property type="match status" value="1"/>
</dbReference>
<accession>A0A917MAS7</accession>
<evidence type="ECO:0000313" key="2">
    <source>
        <dbReference type="EMBL" id="GGG89905.1"/>
    </source>
</evidence>
<evidence type="ECO:0000259" key="1">
    <source>
        <dbReference type="Pfam" id="PF07833"/>
    </source>
</evidence>
<reference evidence="2 3" key="1">
    <citation type="journal article" date="2014" name="Int. J. Syst. Evol. Microbiol.">
        <title>Complete genome sequence of Corynebacterium casei LMG S-19264T (=DSM 44701T), isolated from a smear-ripened cheese.</title>
        <authorList>
            <consortium name="US DOE Joint Genome Institute (JGI-PGF)"/>
            <person name="Walter F."/>
            <person name="Albersmeier A."/>
            <person name="Kalinowski J."/>
            <person name="Ruckert C."/>
        </authorList>
    </citation>
    <scope>NUCLEOTIDE SEQUENCE [LARGE SCALE GENOMIC DNA]</scope>
    <source>
        <strain evidence="2 3">CGMCC 1.15286</strain>
    </source>
</reference>
<dbReference type="Gene3D" id="3.30.457.10">
    <property type="entry name" value="Copper amine oxidase-like, N-terminal domain"/>
    <property type="match status" value="1"/>
</dbReference>
<feature type="domain" description="Copper amine oxidase-like N-terminal" evidence="1">
    <location>
        <begin position="133"/>
        <end position="179"/>
    </location>
</feature>
<dbReference type="AlphaFoldDB" id="A0A917MAS7"/>
<protein>
    <recommendedName>
        <fullName evidence="1">Copper amine oxidase-like N-terminal domain-containing protein</fullName>
    </recommendedName>
</protein>
<organism evidence="2 3">
    <name type="scientific">Paenibacillus radicis</name>
    <name type="common">ex Gao et al. 2016</name>
    <dbReference type="NCBI Taxonomy" id="1737354"/>
    <lineage>
        <taxon>Bacteria</taxon>
        <taxon>Bacillati</taxon>
        <taxon>Bacillota</taxon>
        <taxon>Bacilli</taxon>
        <taxon>Bacillales</taxon>
        <taxon>Paenibacillaceae</taxon>
        <taxon>Paenibacillus</taxon>
    </lineage>
</organism>
<keyword evidence="3" id="KW-1185">Reference proteome</keyword>